<sequence>MCQRGMVVTKEASTRIVKYSGTLNVDIQDSESYAHTSTCIVGASGVRRVAHAHFVLLLRRTRPPQPCHDLRQSEARTAARKHSPQRLPACRWIPHEAHVKHAWIHTAVACHRFMCARGLCPPVITHILTTSHLSAFAKNIYAPSPVSQRLSSPARFPTTGQLPHKFRVLAVLNLMPLLPISFHYPQNTRTPVQNPMGIPQTEPAPRATRIQQCNKLESATVLGQNRVV</sequence>
<name>A0A067MFK4_BOTB1</name>
<dbReference type="AlphaFoldDB" id="A0A067MFK4"/>
<gene>
    <name evidence="1" type="ORF">BOTBODRAFT_487542</name>
</gene>
<dbReference type="HOGENOM" id="CLU_1214567_0_0_1"/>
<dbReference type="InParanoid" id="A0A067MFK4"/>
<keyword evidence="2" id="KW-1185">Reference proteome</keyword>
<protein>
    <submittedName>
        <fullName evidence="1">Uncharacterized protein</fullName>
    </submittedName>
</protein>
<evidence type="ECO:0000313" key="1">
    <source>
        <dbReference type="EMBL" id="KDQ10672.1"/>
    </source>
</evidence>
<reference evidence="2" key="1">
    <citation type="journal article" date="2014" name="Proc. Natl. Acad. Sci. U.S.A.">
        <title>Extensive sampling of basidiomycete genomes demonstrates inadequacy of the white-rot/brown-rot paradigm for wood decay fungi.</title>
        <authorList>
            <person name="Riley R."/>
            <person name="Salamov A.A."/>
            <person name="Brown D.W."/>
            <person name="Nagy L.G."/>
            <person name="Floudas D."/>
            <person name="Held B.W."/>
            <person name="Levasseur A."/>
            <person name="Lombard V."/>
            <person name="Morin E."/>
            <person name="Otillar R."/>
            <person name="Lindquist E.A."/>
            <person name="Sun H."/>
            <person name="LaButti K.M."/>
            <person name="Schmutz J."/>
            <person name="Jabbour D."/>
            <person name="Luo H."/>
            <person name="Baker S.E."/>
            <person name="Pisabarro A.G."/>
            <person name="Walton J.D."/>
            <person name="Blanchette R.A."/>
            <person name="Henrissat B."/>
            <person name="Martin F."/>
            <person name="Cullen D."/>
            <person name="Hibbett D.S."/>
            <person name="Grigoriev I.V."/>
        </authorList>
    </citation>
    <scope>NUCLEOTIDE SEQUENCE [LARGE SCALE GENOMIC DNA]</scope>
    <source>
        <strain evidence="2">FD-172 SS1</strain>
    </source>
</reference>
<proteinExistence type="predicted"/>
<dbReference type="Proteomes" id="UP000027195">
    <property type="component" value="Unassembled WGS sequence"/>
</dbReference>
<dbReference type="EMBL" id="KL198065">
    <property type="protein sequence ID" value="KDQ10672.1"/>
    <property type="molecule type" value="Genomic_DNA"/>
</dbReference>
<accession>A0A067MFK4</accession>
<organism evidence="1 2">
    <name type="scientific">Botryobasidium botryosum (strain FD-172 SS1)</name>
    <dbReference type="NCBI Taxonomy" id="930990"/>
    <lineage>
        <taxon>Eukaryota</taxon>
        <taxon>Fungi</taxon>
        <taxon>Dikarya</taxon>
        <taxon>Basidiomycota</taxon>
        <taxon>Agaricomycotina</taxon>
        <taxon>Agaricomycetes</taxon>
        <taxon>Cantharellales</taxon>
        <taxon>Botryobasidiaceae</taxon>
        <taxon>Botryobasidium</taxon>
    </lineage>
</organism>
<evidence type="ECO:0000313" key="2">
    <source>
        <dbReference type="Proteomes" id="UP000027195"/>
    </source>
</evidence>